<evidence type="ECO:0000313" key="2">
    <source>
        <dbReference type="EMBL" id="XBO40172.1"/>
    </source>
</evidence>
<dbReference type="InterPro" id="IPR014587">
    <property type="entry name" value="UCP034077"/>
</dbReference>
<feature type="signal peptide" evidence="1">
    <location>
        <begin position="1"/>
        <end position="19"/>
    </location>
</feature>
<evidence type="ECO:0000256" key="1">
    <source>
        <dbReference type="SAM" id="SignalP"/>
    </source>
</evidence>
<dbReference type="PIRSF" id="PIRSF034077">
    <property type="entry name" value="UCP034077"/>
    <property type="match status" value="1"/>
</dbReference>
<accession>A0AAU7JIC6</accession>
<dbReference type="AlphaFoldDB" id="A0AAU7JIC6"/>
<reference evidence="2" key="1">
    <citation type="submission" date="2024-05" db="EMBL/GenBank/DDBJ databases">
        <authorList>
            <person name="Kim S."/>
            <person name="Heo J."/>
            <person name="Choi H."/>
            <person name="Choi Y."/>
            <person name="Kwon S.-W."/>
            <person name="Kim Y."/>
        </authorList>
    </citation>
    <scope>NUCLEOTIDE SEQUENCE</scope>
    <source>
        <strain evidence="2">KACC 23698</strain>
    </source>
</reference>
<dbReference type="EMBL" id="CP157484">
    <property type="protein sequence ID" value="XBO40172.1"/>
    <property type="molecule type" value="Genomic_DNA"/>
</dbReference>
<dbReference type="Gene3D" id="3.30.1150.10">
    <property type="match status" value="1"/>
</dbReference>
<evidence type="ECO:0008006" key="3">
    <source>
        <dbReference type="Google" id="ProtNLM"/>
    </source>
</evidence>
<dbReference type="RefSeq" id="WP_406857027.1">
    <property type="nucleotide sequence ID" value="NZ_CP157484.1"/>
</dbReference>
<feature type="chain" id="PRO_5043705943" description="TonB C-terminal domain-containing protein" evidence="1">
    <location>
        <begin position="20"/>
        <end position="130"/>
    </location>
</feature>
<name>A0AAU7JIC6_9HYPH</name>
<gene>
    <name evidence="2" type="ORF">ABEG18_05165</name>
</gene>
<keyword evidence="1" id="KW-0732">Signal</keyword>
<sequence>MRVALFLGLAGLACAPAQAAEGPKFEGSKIETLKQIGPALQACWRPPEAAHPFQVTIRVSFNRDGGVIGKPAVSFSQFTGGDEDRARVAEAVAGALRSCSPLPFSKTLGAAVAGRIFTFRFGRTAPSVAI</sequence>
<organism evidence="2">
    <name type="scientific">Alsobacter sp. KACC 23698</name>
    <dbReference type="NCBI Taxonomy" id="3149229"/>
    <lineage>
        <taxon>Bacteria</taxon>
        <taxon>Pseudomonadati</taxon>
        <taxon>Pseudomonadota</taxon>
        <taxon>Alphaproteobacteria</taxon>
        <taxon>Hyphomicrobiales</taxon>
        <taxon>Alsobacteraceae</taxon>
        <taxon>Alsobacter</taxon>
    </lineage>
</organism>
<protein>
    <recommendedName>
        <fullName evidence="3">TonB C-terminal domain-containing protein</fullName>
    </recommendedName>
</protein>
<dbReference type="SUPFAM" id="SSF74653">
    <property type="entry name" value="TolA/TonB C-terminal domain"/>
    <property type="match status" value="1"/>
</dbReference>
<proteinExistence type="predicted"/>